<dbReference type="EMBL" id="JADIND010000013">
    <property type="protein sequence ID" value="MBO8429876.1"/>
    <property type="molecule type" value="Genomic_DNA"/>
</dbReference>
<comment type="caution">
    <text evidence="1">The sequence shown here is derived from an EMBL/GenBank/DDBJ whole genome shotgun (WGS) entry which is preliminary data.</text>
</comment>
<sequence>MAGSLMSILQQVLVPQPLQTTVPVKSTSSNPFSNNPFVNYNGHTYNSATYAKNNPVRGGYFAGYYNGKQNIVGRRLFIEV</sequence>
<protein>
    <submittedName>
        <fullName evidence="1">Uncharacterized protein</fullName>
    </submittedName>
</protein>
<accession>A0A9D9GYL7</accession>
<reference evidence="1" key="2">
    <citation type="journal article" date="2021" name="PeerJ">
        <title>Extensive microbial diversity within the chicken gut microbiome revealed by metagenomics and culture.</title>
        <authorList>
            <person name="Gilroy R."/>
            <person name="Ravi A."/>
            <person name="Getino M."/>
            <person name="Pursley I."/>
            <person name="Horton D.L."/>
            <person name="Alikhan N.F."/>
            <person name="Baker D."/>
            <person name="Gharbi K."/>
            <person name="Hall N."/>
            <person name="Watson M."/>
            <person name="Adriaenssens E.M."/>
            <person name="Foster-Nyarko E."/>
            <person name="Jarju S."/>
            <person name="Secka A."/>
            <person name="Antonio M."/>
            <person name="Oren A."/>
            <person name="Chaudhuri R.R."/>
            <person name="La Ragione R."/>
            <person name="Hildebrand F."/>
            <person name="Pallen M.J."/>
        </authorList>
    </citation>
    <scope>NUCLEOTIDE SEQUENCE</scope>
    <source>
        <strain evidence="1">10192</strain>
    </source>
</reference>
<proteinExistence type="predicted"/>
<name>A0A9D9GYL7_9BACT</name>
<dbReference type="Proteomes" id="UP000823632">
    <property type="component" value="Unassembled WGS sequence"/>
</dbReference>
<dbReference type="AlphaFoldDB" id="A0A9D9GYL7"/>
<gene>
    <name evidence="1" type="ORF">IAC76_00675</name>
</gene>
<evidence type="ECO:0000313" key="2">
    <source>
        <dbReference type="Proteomes" id="UP000823632"/>
    </source>
</evidence>
<reference evidence="1" key="1">
    <citation type="submission" date="2020-10" db="EMBL/GenBank/DDBJ databases">
        <authorList>
            <person name="Gilroy R."/>
        </authorList>
    </citation>
    <scope>NUCLEOTIDE SEQUENCE</scope>
    <source>
        <strain evidence="1">10192</strain>
    </source>
</reference>
<organism evidence="1 2">
    <name type="scientific">Candidatus Scatousia excrementipullorum</name>
    <dbReference type="NCBI Taxonomy" id="2840936"/>
    <lineage>
        <taxon>Bacteria</taxon>
        <taxon>Candidatus Scatousia</taxon>
    </lineage>
</organism>
<evidence type="ECO:0000313" key="1">
    <source>
        <dbReference type="EMBL" id="MBO8429876.1"/>
    </source>
</evidence>